<dbReference type="InterPro" id="IPR029028">
    <property type="entry name" value="Alpha/beta_knot_MTases"/>
</dbReference>
<dbReference type="CDD" id="cd18088">
    <property type="entry name" value="Nep1-like"/>
    <property type="match status" value="1"/>
</dbReference>
<sequence length="257" mass="28915">MSPKYPKSGLKRKRIEKKHSKATAEKDLKNGEDGDVTQKPILPHEPNVKARAIFVLENASLTKGHVRKEWKILNSEEDAGFLLKQKKDLNDFCPSVVYEALRAIFDSKLNKAGMVGAVYVKTDEGLLIEFNPNVRIPRSCKRFYGVMLDLLQKKCIRTEDTNEVLIRVIEGPVTRHLPVNSHVVGLSYNSEKLVDLDDYFGAVGDDSDIVFVVGAMVRGKINMEYADDVISVSGYPLRAYVCAGIICEALEHKWMIF</sequence>
<dbReference type="GO" id="GO:0019843">
    <property type="term" value="F:rRNA binding"/>
    <property type="evidence" value="ECO:0007669"/>
    <property type="project" value="UniProtKB-KW"/>
</dbReference>
<feature type="region of interest" description="Disordered" evidence="5">
    <location>
        <begin position="1"/>
        <end position="42"/>
    </location>
</feature>
<dbReference type="GO" id="GO:0070475">
    <property type="term" value="P:rRNA base methylation"/>
    <property type="evidence" value="ECO:0007669"/>
    <property type="project" value="InterPro"/>
</dbReference>
<evidence type="ECO:0000256" key="2">
    <source>
        <dbReference type="ARBA" id="ARBA00022517"/>
    </source>
</evidence>
<keyword evidence="7" id="KW-1185">Reference proteome</keyword>
<gene>
    <name evidence="6" type="ORF">FNV43_RR01256</name>
</gene>
<evidence type="ECO:0000256" key="1">
    <source>
        <dbReference type="ARBA" id="ARBA00008115"/>
    </source>
</evidence>
<reference evidence="6" key="1">
    <citation type="submission" date="2020-03" db="EMBL/GenBank/DDBJ databases">
        <title>A high-quality chromosome-level genome assembly of a woody plant with both climbing and erect habits, Rhamnella rubrinervis.</title>
        <authorList>
            <person name="Lu Z."/>
            <person name="Yang Y."/>
            <person name="Zhu X."/>
            <person name="Sun Y."/>
        </authorList>
    </citation>
    <scope>NUCLEOTIDE SEQUENCE</scope>
    <source>
        <strain evidence="6">BYM</strain>
        <tissue evidence="6">Leaf</tissue>
    </source>
</reference>
<evidence type="ECO:0000313" key="6">
    <source>
        <dbReference type="EMBL" id="KAF3456602.1"/>
    </source>
</evidence>
<protein>
    <recommendedName>
        <fullName evidence="8">Ribosomal RNA small subunit methyltransferase NEP1</fullName>
    </recommendedName>
</protein>
<dbReference type="AlphaFoldDB" id="A0A8K0HPA2"/>
<evidence type="ECO:0000256" key="4">
    <source>
        <dbReference type="ARBA" id="ARBA00022884"/>
    </source>
</evidence>
<evidence type="ECO:0008006" key="8">
    <source>
        <dbReference type="Google" id="ProtNLM"/>
    </source>
</evidence>
<dbReference type="Gene3D" id="3.40.1280.10">
    <property type="match status" value="1"/>
</dbReference>
<dbReference type="EMBL" id="VOIH02000001">
    <property type="protein sequence ID" value="KAF3456602.1"/>
    <property type="molecule type" value="Genomic_DNA"/>
</dbReference>
<comment type="similarity">
    <text evidence="1">Belongs to the class IV-like SAM-binding methyltransferase superfamily. RNA methyltransferase NEP1 family.</text>
</comment>
<feature type="compositionally biased region" description="Basic residues" evidence="5">
    <location>
        <begin position="9"/>
        <end position="21"/>
    </location>
</feature>
<keyword evidence="4" id="KW-0694">RNA-binding</keyword>
<evidence type="ECO:0000256" key="3">
    <source>
        <dbReference type="ARBA" id="ARBA00022730"/>
    </source>
</evidence>
<proteinExistence type="inferred from homology"/>
<dbReference type="GO" id="GO:0070037">
    <property type="term" value="F:rRNA (pseudouridine) methyltransferase activity"/>
    <property type="evidence" value="ECO:0007669"/>
    <property type="project" value="InterPro"/>
</dbReference>
<dbReference type="PANTHER" id="PTHR12636:SF13">
    <property type="entry name" value="RIBOSOMAL RNA SMALL SUBUNIT METHYLTRANSFERASE NEP1-LIKE"/>
    <property type="match status" value="1"/>
</dbReference>
<keyword evidence="2" id="KW-0690">Ribosome biogenesis</keyword>
<organism evidence="6 7">
    <name type="scientific">Rhamnella rubrinervis</name>
    <dbReference type="NCBI Taxonomy" id="2594499"/>
    <lineage>
        <taxon>Eukaryota</taxon>
        <taxon>Viridiplantae</taxon>
        <taxon>Streptophyta</taxon>
        <taxon>Embryophyta</taxon>
        <taxon>Tracheophyta</taxon>
        <taxon>Spermatophyta</taxon>
        <taxon>Magnoliopsida</taxon>
        <taxon>eudicotyledons</taxon>
        <taxon>Gunneridae</taxon>
        <taxon>Pentapetalae</taxon>
        <taxon>rosids</taxon>
        <taxon>fabids</taxon>
        <taxon>Rosales</taxon>
        <taxon>Rhamnaceae</taxon>
        <taxon>rhamnoid group</taxon>
        <taxon>Rhamneae</taxon>
        <taxon>Rhamnella</taxon>
    </lineage>
</organism>
<dbReference type="Pfam" id="PF03587">
    <property type="entry name" value="EMG1"/>
    <property type="match status" value="1"/>
</dbReference>
<accession>A0A8K0HPA2</accession>
<keyword evidence="3" id="KW-0699">rRNA-binding</keyword>
<name>A0A8K0HPA2_9ROSA</name>
<dbReference type="Proteomes" id="UP000796880">
    <property type="component" value="Unassembled WGS sequence"/>
</dbReference>
<dbReference type="PANTHER" id="PTHR12636">
    <property type="entry name" value="NEP1/MRA1"/>
    <property type="match status" value="1"/>
</dbReference>
<dbReference type="InterPro" id="IPR029026">
    <property type="entry name" value="tRNA_m1G_MTases_N"/>
</dbReference>
<comment type="caution">
    <text evidence="6">The sequence shown here is derived from an EMBL/GenBank/DDBJ whole genome shotgun (WGS) entry which is preliminary data.</text>
</comment>
<evidence type="ECO:0000313" key="7">
    <source>
        <dbReference type="Proteomes" id="UP000796880"/>
    </source>
</evidence>
<dbReference type="OrthoDB" id="269804at2759"/>
<dbReference type="GO" id="GO:0032040">
    <property type="term" value="C:small-subunit processome"/>
    <property type="evidence" value="ECO:0007669"/>
    <property type="project" value="TreeGrafter"/>
</dbReference>
<evidence type="ECO:0000256" key="5">
    <source>
        <dbReference type="SAM" id="MobiDB-lite"/>
    </source>
</evidence>
<dbReference type="SUPFAM" id="SSF75217">
    <property type="entry name" value="alpha/beta knot"/>
    <property type="match status" value="1"/>
</dbReference>
<dbReference type="InterPro" id="IPR005304">
    <property type="entry name" value="Rbsml_bgen_MeTrfase_EMG1/NEP1"/>
</dbReference>
<feature type="compositionally biased region" description="Basic and acidic residues" evidence="5">
    <location>
        <begin position="22"/>
        <end position="32"/>
    </location>
</feature>